<evidence type="ECO:0000256" key="4">
    <source>
        <dbReference type="PROSITE-ProRule" id="PRU00339"/>
    </source>
</evidence>
<dbReference type="Pfam" id="PF13424">
    <property type="entry name" value="TPR_12"/>
    <property type="match status" value="1"/>
</dbReference>
<feature type="coiled-coil region" evidence="5">
    <location>
        <begin position="429"/>
        <end position="470"/>
    </location>
</feature>
<keyword evidence="6" id="KW-1133">Transmembrane helix</keyword>
<feature type="signal peptide" evidence="7">
    <location>
        <begin position="1"/>
        <end position="24"/>
    </location>
</feature>
<gene>
    <name evidence="9" type="ORF">GCM10022406_01840</name>
</gene>
<feature type="chain" id="PRO_5046416549" description="histidine kinase" evidence="7">
    <location>
        <begin position="25"/>
        <end position="720"/>
    </location>
</feature>
<dbReference type="InterPro" id="IPR036890">
    <property type="entry name" value="HATPase_C_sf"/>
</dbReference>
<dbReference type="InterPro" id="IPR005467">
    <property type="entry name" value="His_kinase_dom"/>
</dbReference>
<sequence length="720" mass="80242">MKNSCVLLLLLLTLKVSTGRPAFAQTRPADSLRRLLSTQPRADTMRVRRLHALINELAANNTPQAIGLSKQALTLSRRLADTVGIGRSLLWLSILHRRQEQFAAARHYTIQARELFARSHDRRREARACMELSLIDVQQSQSTSALAWALRGLPLAEQAQDVGLQAQLRGTIGSIYYQIGDYASALPMLRTALRDGQQLGDLQVVSAVLNNLASLYQTQRKWSQARRYYQRAVTVSRQMGDVQNEISNEIGLAEVYAEQGNQTRAWEHSQQARILMRTSGDYYNLPAVELMLARAFLLNRQPDSAVVLAQRGMQLSQMTRRNGSISNAADILAQAHAALGDFKAAYEHQRLFSSYQDTLAGETTQRQTSALRYGYELDKKQNQIALLNQTRQLQIQKSARQRQQLYALLAGLAGTVLLAGLLWRNVYIKQRANRHLNEKNAEIARQRDDLTRALAELKAAQNQLIQREKMASLGELTAGIAHEIQNPLNFVNNFSEVSVELVEEFMDGPWQQLPEAEKAYATELLASLTQNLQKITQHGHRADGIVKGMLQHSHVSSGERDAIDLNALVAEHLAMAYQGFRAQHHDFSATLTSNLDAQVPKVLLVPQDVGRVLLNLFANAFYTLLERLSRDEPDYAPVLTVLTKRLPGEVQIRVHDNGLGMSEEIQSKIFQPFFTTKPPGEGTGLGLSLSYDIIVKGHGGTLTVSSREGQGTEVTIGLPC</sequence>
<dbReference type="InterPro" id="IPR004358">
    <property type="entry name" value="Sig_transdc_His_kin-like_C"/>
</dbReference>
<dbReference type="PROSITE" id="PS50005">
    <property type="entry name" value="TPR"/>
    <property type="match status" value="1"/>
</dbReference>
<dbReference type="SUPFAM" id="SSF55874">
    <property type="entry name" value="ATPase domain of HSP90 chaperone/DNA topoisomerase II/histidine kinase"/>
    <property type="match status" value="1"/>
</dbReference>
<keyword evidence="6" id="KW-0812">Transmembrane</keyword>
<evidence type="ECO:0000256" key="3">
    <source>
        <dbReference type="ARBA" id="ARBA00022553"/>
    </source>
</evidence>
<dbReference type="PROSITE" id="PS50109">
    <property type="entry name" value="HIS_KIN"/>
    <property type="match status" value="1"/>
</dbReference>
<dbReference type="Pfam" id="PF02518">
    <property type="entry name" value="HATPase_c"/>
    <property type="match status" value="1"/>
</dbReference>
<dbReference type="SUPFAM" id="SSF47384">
    <property type="entry name" value="Homodimeric domain of signal transducing histidine kinase"/>
    <property type="match status" value="1"/>
</dbReference>
<evidence type="ECO:0000256" key="2">
    <source>
        <dbReference type="ARBA" id="ARBA00012438"/>
    </source>
</evidence>
<keyword evidence="7" id="KW-0732">Signal</keyword>
<dbReference type="SMART" id="SM00028">
    <property type="entry name" value="TPR"/>
    <property type="match status" value="3"/>
</dbReference>
<feature type="repeat" description="TPR" evidence="4">
    <location>
        <begin position="206"/>
        <end position="239"/>
    </location>
</feature>
<evidence type="ECO:0000256" key="6">
    <source>
        <dbReference type="SAM" id="Phobius"/>
    </source>
</evidence>
<dbReference type="Gene3D" id="1.25.40.10">
    <property type="entry name" value="Tetratricopeptide repeat domain"/>
    <property type="match status" value="2"/>
</dbReference>
<evidence type="ECO:0000259" key="8">
    <source>
        <dbReference type="PROSITE" id="PS50109"/>
    </source>
</evidence>
<reference evidence="10" key="1">
    <citation type="journal article" date="2019" name="Int. J. Syst. Evol. Microbiol.">
        <title>The Global Catalogue of Microorganisms (GCM) 10K type strain sequencing project: providing services to taxonomists for standard genome sequencing and annotation.</title>
        <authorList>
            <consortium name="The Broad Institute Genomics Platform"/>
            <consortium name="The Broad Institute Genome Sequencing Center for Infectious Disease"/>
            <person name="Wu L."/>
            <person name="Ma J."/>
        </authorList>
    </citation>
    <scope>NUCLEOTIDE SEQUENCE [LARGE SCALE GENOMIC DNA]</scope>
    <source>
        <strain evidence="10">JCM 17214</strain>
    </source>
</reference>
<dbReference type="PANTHER" id="PTHR43065:SF42">
    <property type="entry name" value="TWO-COMPONENT SENSOR PPRA"/>
    <property type="match status" value="1"/>
</dbReference>
<dbReference type="Gene3D" id="1.10.287.130">
    <property type="match status" value="1"/>
</dbReference>
<feature type="domain" description="Histidine kinase" evidence="8">
    <location>
        <begin position="479"/>
        <end position="720"/>
    </location>
</feature>
<evidence type="ECO:0000313" key="9">
    <source>
        <dbReference type="EMBL" id="GAA3918917.1"/>
    </source>
</evidence>
<keyword evidence="3" id="KW-0597">Phosphoprotein</keyword>
<evidence type="ECO:0000256" key="1">
    <source>
        <dbReference type="ARBA" id="ARBA00000085"/>
    </source>
</evidence>
<evidence type="ECO:0000313" key="10">
    <source>
        <dbReference type="Proteomes" id="UP001499909"/>
    </source>
</evidence>
<evidence type="ECO:0000256" key="5">
    <source>
        <dbReference type="SAM" id="Coils"/>
    </source>
</evidence>
<keyword evidence="4" id="KW-0802">TPR repeat</keyword>
<dbReference type="EC" id="2.7.13.3" evidence="2"/>
<dbReference type="InterPro" id="IPR011990">
    <property type="entry name" value="TPR-like_helical_dom_sf"/>
</dbReference>
<dbReference type="PRINTS" id="PR00344">
    <property type="entry name" value="BCTRLSENSOR"/>
</dbReference>
<dbReference type="InterPro" id="IPR003594">
    <property type="entry name" value="HATPase_dom"/>
</dbReference>
<dbReference type="SMART" id="SM00387">
    <property type="entry name" value="HATPase_c"/>
    <property type="match status" value="1"/>
</dbReference>
<evidence type="ECO:0000256" key="7">
    <source>
        <dbReference type="SAM" id="SignalP"/>
    </source>
</evidence>
<dbReference type="InterPro" id="IPR036097">
    <property type="entry name" value="HisK_dim/P_sf"/>
</dbReference>
<accession>A0ABP7MAH7</accession>
<dbReference type="SUPFAM" id="SSF48452">
    <property type="entry name" value="TPR-like"/>
    <property type="match status" value="2"/>
</dbReference>
<comment type="caution">
    <text evidence="9">The sequence shown here is derived from an EMBL/GenBank/DDBJ whole genome shotgun (WGS) entry which is preliminary data.</text>
</comment>
<dbReference type="Proteomes" id="UP001499909">
    <property type="component" value="Unassembled WGS sequence"/>
</dbReference>
<proteinExistence type="predicted"/>
<organism evidence="9 10">
    <name type="scientific">Hymenobacter algoricola</name>
    <dbReference type="NCBI Taxonomy" id="486267"/>
    <lineage>
        <taxon>Bacteria</taxon>
        <taxon>Pseudomonadati</taxon>
        <taxon>Bacteroidota</taxon>
        <taxon>Cytophagia</taxon>
        <taxon>Cytophagales</taxon>
        <taxon>Hymenobacteraceae</taxon>
        <taxon>Hymenobacter</taxon>
    </lineage>
</organism>
<dbReference type="EMBL" id="BAABDH010000003">
    <property type="protein sequence ID" value="GAA3918917.1"/>
    <property type="molecule type" value="Genomic_DNA"/>
</dbReference>
<keyword evidence="10" id="KW-1185">Reference proteome</keyword>
<dbReference type="Gene3D" id="3.30.565.10">
    <property type="entry name" value="Histidine kinase-like ATPase, C-terminal domain"/>
    <property type="match status" value="1"/>
</dbReference>
<dbReference type="InterPro" id="IPR019734">
    <property type="entry name" value="TPR_rpt"/>
</dbReference>
<dbReference type="InterPro" id="IPR003661">
    <property type="entry name" value="HisK_dim/P_dom"/>
</dbReference>
<feature type="transmembrane region" description="Helical" evidence="6">
    <location>
        <begin position="405"/>
        <end position="423"/>
    </location>
</feature>
<dbReference type="SMART" id="SM00388">
    <property type="entry name" value="HisKA"/>
    <property type="match status" value="1"/>
</dbReference>
<protein>
    <recommendedName>
        <fullName evidence="2">histidine kinase</fullName>
        <ecNumber evidence="2">2.7.13.3</ecNumber>
    </recommendedName>
</protein>
<keyword evidence="5" id="KW-0175">Coiled coil</keyword>
<comment type="catalytic activity">
    <reaction evidence="1">
        <text>ATP + protein L-histidine = ADP + protein N-phospho-L-histidine.</text>
        <dbReference type="EC" id="2.7.13.3"/>
    </reaction>
</comment>
<dbReference type="PANTHER" id="PTHR43065">
    <property type="entry name" value="SENSOR HISTIDINE KINASE"/>
    <property type="match status" value="1"/>
</dbReference>
<keyword evidence="6" id="KW-0472">Membrane</keyword>
<name>A0ABP7MAH7_9BACT</name>